<evidence type="ECO:0000256" key="10">
    <source>
        <dbReference type="ARBA" id="ARBA00023012"/>
    </source>
</evidence>
<keyword evidence="9 13" id="KW-1133">Transmembrane helix</keyword>
<name>A0ABS1FCJ7_9PROT</name>
<dbReference type="Gene3D" id="3.30.565.10">
    <property type="entry name" value="Histidine kinase-like ATPase, C-terminal domain"/>
    <property type="match status" value="1"/>
</dbReference>
<evidence type="ECO:0000259" key="14">
    <source>
        <dbReference type="PROSITE" id="PS50109"/>
    </source>
</evidence>
<protein>
    <recommendedName>
        <fullName evidence="3">histidine kinase</fullName>
        <ecNumber evidence="3">2.7.13.3</ecNumber>
    </recommendedName>
</protein>
<dbReference type="InterPro" id="IPR011006">
    <property type="entry name" value="CheY-like_superfamily"/>
</dbReference>
<dbReference type="SMART" id="SM00388">
    <property type="entry name" value="HisKA"/>
    <property type="match status" value="1"/>
</dbReference>
<dbReference type="PRINTS" id="PR00344">
    <property type="entry name" value="BCTRLSENSOR"/>
</dbReference>
<organism evidence="16 17">
    <name type="scientific">Azospirillum endophyticum</name>
    <dbReference type="NCBI Taxonomy" id="2800326"/>
    <lineage>
        <taxon>Bacteria</taxon>
        <taxon>Pseudomonadati</taxon>
        <taxon>Pseudomonadota</taxon>
        <taxon>Alphaproteobacteria</taxon>
        <taxon>Rhodospirillales</taxon>
        <taxon>Azospirillaceae</taxon>
        <taxon>Azospirillum</taxon>
    </lineage>
</organism>
<proteinExistence type="predicted"/>
<keyword evidence="10" id="KW-0902">Two-component regulatory system</keyword>
<dbReference type="Gene3D" id="1.10.287.130">
    <property type="match status" value="1"/>
</dbReference>
<evidence type="ECO:0000313" key="16">
    <source>
        <dbReference type="EMBL" id="MBK1841153.1"/>
    </source>
</evidence>
<dbReference type="InterPro" id="IPR036097">
    <property type="entry name" value="HisK_dim/P_sf"/>
</dbReference>
<dbReference type="SUPFAM" id="SSF55874">
    <property type="entry name" value="ATPase domain of HSP90 chaperone/DNA topoisomerase II/histidine kinase"/>
    <property type="match status" value="1"/>
</dbReference>
<evidence type="ECO:0000256" key="1">
    <source>
        <dbReference type="ARBA" id="ARBA00000085"/>
    </source>
</evidence>
<feature type="domain" description="Response regulatory" evidence="15">
    <location>
        <begin position="551"/>
        <end position="668"/>
    </location>
</feature>
<dbReference type="PANTHER" id="PTHR45339">
    <property type="entry name" value="HYBRID SIGNAL TRANSDUCTION HISTIDINE KINASE J"/>
    <property type="match status" value="1"/>
</dbReference>
<evidence type="ECO:0000256" key="5">
    <source>
        <dbReference type="ARBA" id="ARBA00022553"/>
    </source>
</evidence>
<comment type="catalytic activity">
    <reaction evidence="1">
        <text>ATP + protein L-histidine = ADP + protein N-phospho-L-histidine.</text>
        <dbReference type="EC" id="2.7.13.3"/>
    </reaction>
</comment>
<dbReference type="InterPro" id="IPR003594">
    <property type="entry name" value="HATPase_dom"/>
</dbReference>
<dbReference type="Pfam" id="PF00512">
    <property type="entry name" value="HisKA"/>
    <property type="match status" value="1"/>
</dbReference>
<dbReference type="SUPFAM" id="SSF47226">
    <property type="entry name" value="Histidine-containing phosphotransfer domain, HPT domain"/>
    <property type="match status" value="1"/>
</dbReference>
<evidence type="ECO:0000313" key="17">
    <source>
        <dbReference type="Proteomes" id="UP000652760"/>
    </source>
</evidence>
<dbReference type="PROSITE" id="PS50110">
    <property type="entry name" value="RESPONSE_REGULATORY"/>
    <property type="match status" value="1"/>
</dbReference>
<dbReference type="Pfam" id="PF02518">
    <property type="entry name" value="HATPase_c"/>
    <property type="match status" value="1"/>
</dbReference>
<dbReference type="InterPro" id="IPR036890">
    <property type="entry name" value="HATPase_C_sf"/>
</dbReference>
<dbReference type="EMBL" id="JAENHM010000073">
    <property type="protein sequence ID" value="MBK1841153.1"/>
    <property type="molecule type" value="Genomic_DNA"/>
</dbReference>
<feature type="transmembrane region" description="Helical" evidence="13">
    <location>
        <begin position="250"/>
        <end position="275"/>
    </location>
</feature>
<evidence type="ECO:0000256" key="11">
    <source>
        <dbReference type="ARBA" id="ARBA00023136"/>
    </source>
</evidence>
<reference evidence="17" key="1">
    <citation type="submission" date="2021-01" db="EMBL/GenBank/DDBJ databases">
        <title>Genome public.</title>
        <authorList>
            <person name="Liu C."/>
            <person name="Sun Q."/>
        </authorList>
    </citation>
    <scope>NUCLEOTIDE SEQUENCE [LARGE SCALE GENOMIC DNA]</scope>
    <source>
        <strain evidence="17">YIM B02556</strain>
    </source>
</reference>
<dbReference type="CDD" id="cd00082">
    <property type="entry name" value="HisKA"/>
    <property type="match status" value="1"/>
</dbReference>
<dbReference type="SUPFAM" id="SSF47384">
    <property type="entry name" value="Homodimeric domain of signal transducing histidine kinase"/>
    <property type="match status" value="1"/>
</dbReference>
<dbReference type="InterPro" id="IPR004358">
    <property type="entry name" value="Sig_transdc_His_kin-like_C"/>
</dbReference>
<evidence type="ECO:0000256" key="13">
    <source>
        <dbReference type="SAM" id="Phobius"/>
    </source>
</evidence>
<evidence type="ECO:0000256" key="7">
    <source>
        <dbReference type="ARBA" id="ARBA00022741"/>
    </source>
</evidence>
<feature type="domain" description="Histidine kinase" evidence="14">
    <location>
        <begin position="307"/>
        <end position="530"/>
    </location>
</feature>
<comment type="subcellular location">
    <subcellularLocation>
        <location evidence="2">Cell membrane</location>
        <topology evidence="2">Multi-pass membrane protein</topology>
    </subcellularLocation>
</comment>
<dbReference type="RefSeq" id="WP_200197844.1">
    <property type="nucleotide sequence ID" value="NZ_JAENHM010000073.1"/>
</dbReference>
<feature type="modified residue" description="4-aspartylphosphate" evidence="12">
    <location>
        <position position="600"/>
    </location>
</feature>
<evidence type="ECO:0000259" key="15">
    <source>
        <dbReference type="PROSITE" id="PS50110"/>
    </source>
</evidence>
<sequence length="807" mass="86980">MPLAAYALLLLITVDRLQQEIIRTNLEDELEHTANSVQQVIQREISFFSGLAMVPATASDETGALEARAELARQLHPSTLAITLRDRERTIFDLGGALSGPVAGHGAKDEPPSVWSSAMPEIGDLTAGNIPLEIPILRDGRVAYVLTGVVDPRLFNDLLRSTISAKGWIAALLDRSLAIAARSKQGEVFVGTPATPDLAEAIRTGRTGVQRSITKDGRPSYVVTTALGETGWYLAMAIPVSVAEQTYRPVWLRFLANGGLILLAMVAAASLLVWWKVRRLEARTETLTSGLARANLESDEKSAFMAVISHELRTPLTGILGFSELLAKSPLAPVQKEWLKLQVSSGRILLNVINDILDYSKIEGGYVTLESVEFDVRHLVDRCIALVKPMAATKGIRLHCDFALDGVGQVKGDPTRLQQVIGNLLNNAVKFTEHGEVSLSVSLKPDGLNRAELRIGVRDTGIGIPVDRYHRLFKRFSQADNSTTRTYGGTGLGLAVCKALVEMMGGSIGFDSREGRGSNFHFAVLLPVTQSSPDDSDGARNVEERPRAGSRILVVEDNPITQTLTRTVLEQAGYGVSVAGSGEEAVTAVEQDAFDLVLMDVHLPGMDGPDATRAIRSKTGEHGRIPILALTADAFHDDVTNCLAAGMDGHVAKPFKIDDLLQAVAGHLRRPERPDMAETGQAGFPETDEAAIEAATRPRPGSIAAAVGKPQAAAMIRMFIGRVEITLDDLARGDRTPPELYEASHQMIGAAGMFGYTGIVAAARTLCLACRSERPDRIQAALSDLQAILREFLEQAADRRHSDPAEP</sequence>
<dbReference type="Gene3D" id="3.40.50.2300">
    <property type="match status" value="1"/>
</dbReference>
<keyword evidence="5 12" id="KW-0597">Phosphoprotein</keyword>
<evidence type="ECO:0000256" key="2">
    <source>
        <dbReference type="ARBA" id="ARBA00004651"/>
    </source>
</evidence>
<evidence type="ECO:0000256" key="4">
    <source>
        <dbReference type="ARBA" id="ARBA00022475"/>
    </source>
</evidence>
<dbReference type="EC" id="2.7.13.3" evidence="3"/>
<keyword evidence="4" id="KW-1003">Cell membrane</keyword>
<dbReference type="Proteomes" id="UP000652760">
    <property type="component" value="Unassembled WGS sequence"/>
</dbReference>
<comment type="caution">
    <text evidence="16">The sequence shown here is derived from an EMBL/GenBank/DDBJ whole genome shotgun (WGS) entry which is preliminary data.</text>
</comment>
<keyword evidence="6 13" id="KW-0812">Transmembrane</keyword>
<dbReference type="InterPro" id="IPR005467">
    <property type="entry name" value="His_kinase_dom"/>
</dbReference>
<keyword evidence="11 13" id="KW-0472">Membrane</keyword>
<dbReference type="PROSITE" id="PS50109">
    <property type="entry name" value="HIS_KIN"/>
    <property type="match status" value="1"/>
</dbReference>
<dbReference type="CDD" id="cd16922">
    <property type="entry name" value="HATPase_EvgS-ArcB-TorS-like"/>
    <property type="match status" value="1"/>
</dbReference>
<dbReference type="InterPro" id="IPR036641">
    <property type="entry name" value="HPT_dom_sf"/>
</dbReference>
<dbReference type="SUPFAM" id="SSF52172">
    <property type="entry name" value="CheY-like"/>
    <property type="match status" value="1"/>
</dbReference>
<dbReference type="PANTHER" id="PTHR45339:SF1">
    <property type="entry name" value="HYBRID SIGNAL TRANSDUCTION HISTIDINE KINASE J"/>
    <property type="match status" value="1"/>
</dbReference>
<dbReference type="Gene3D" id="1.20.120.160">
    <property type="entry name" value="HPT domain"/>
    <property type="match status" value="1"/>
</dbReference>
<evidence type="ECO:0000256" key="12">
    <source>
        <dbReference type="PROSITE-ProRule" id="PRU00169"/>
    </source>
</evidence>
<dbReference type="CDD" id="cd18774">
    <property type="entry name" value="PDC2_HK_sensor"/>
    <property type="match status" value="1"/>
</dbReference>
<dbReference type="SMART" id="SM00387">
    <property type="entry name" value="HATPase_c"/>
    <property type="match status" value="1"/>
</dbReference>
<dbReference type="InterPro" id="IPR001789">
    <property type="entry name" value="Sig_transdc_resp-reg_receiver"/>
</dbReference>
<accession>A0ABS1FCJ7</accession>
<dbReference type="SMART" id="SM00448">
    <property type="entry name" value="REC"/>
    <property type="match status" value="1"/>
</dbReference>
<gene>
    <name evidence="16" type="ORF">JHL17_27500</name>
</gene>
<evidence type="ECO:0000256" key="6">
    <source>
        <dbReference type="ARBA" id="ARBA00022692"/>
    </source>
</evidence>
<dbReference type="CDD" id="cd17546">
    <property type="entry name" value="REC_hyHK_CKI1_RcsC-like"/>
    <property type="match status" value="1"/>
</dbReference>
<evidence type="ECO:0000256" key="9">
    <source>
        <dbReference type="ARBA" id="ARBA00022989"/>
    </source>
</evidence>
<evidence type="ECO:0000256" key="3">
    <source>
        <dbReference type="ARBA" id="ARBA00012438"/>
    </source>
</evidence>
<dbReference type="InterPro" id="IPR003661">
    <property type="entry name" value="HisK_dim/P_dom"/>
</dbReference>
<keyword evidence="8" id="KW-0067">ATP-binding</keyword>
<keyword evidence="7" id="KW-0547">Nucleotide-binding</keyword>
<evidence type="ECO:0000256" key="8">
    <source>
        <dbReference type="ARBA" id="ARBA00022840"/>
    </source>
</evidence>
<dbReference type="Pfam" id="PF00072">
    <property type="entry name" value="Response_reg"/>
    <property type="match status" value="1"/>
</dbReference>
<keyword evidence="17" id="KW-1185">Reference proteome</keyword>